<sequence>MPVLTPSHLPPPPAPNPTQPRPAASLKSPVPRVLGANEPDRDSESPITQLRLDVDSISAALASALATSFVSHVLFLKNQVPFPIAQLYRLPSGKSTPRAVKQRTELLASFDTLASHLDTTFTALSTAMALCRRDTRLDSEQAEREDGGCRAQMAILVGPSIAAPKAKVLFVVDGLAAKVWGERDDSEDEDEEEEEEDESEDGLDEESDKEPGPPDSDSESDDGSEGDSDEPPPPPPKERTRTPFSPVPSTAPVNGSRGPHAPKQLESEEEQQQLVRTATRELSHAMATAESLADELGTTQTHILIRAPRRFKHPAWIPRPTVGNAMDRAVDAFLTQDANSKLKPKRGQKVEGVWVKCRCAVSPHEEQRVENEEENEMIWWTWDGKLVGLSEW</sequence>
<protein>
    <submittedName>
        <fullName evidence="2">Uncharacterized protein</fullName>
    </submittedName>
</protein>
<evidence type="ECO:0000313" key="3">
    <source>
        <dbReference type="Proteomes" id="UP000815677"/>
    </source>
</evidence>
<feature type="region of interest" description="Disordered" evidence="1">
    <location>
        <begin position="181"/>
        <end position="277"/>
    </location>
</feature>
<accession>A0ABQ0LV91</accession>
<dbReference type="EMBL" id="DF848677">
    <property type="protein sequence ID" value="GAT54487.1"/>
    <property type="molecule type" value="Genomic_DNA"/>
</dbReference>
<gene>
    <name evidence="2" type="ORF">MCHLO_11338</name>
</gene>
<keyword evidence="3" id="KW-1185">Reference proteome</keyword>
<reference evidence="2" key="1">
    <citation type="submission" date="2014-09" db="EMBL/GenBank/DDBJ databases">
        <title>Genome sequence of the luminous mushroom Mycena chlorophos for searching fungal bioluminescence genes.</title>
        <authorList>
            <person name="Tanaka Y."/>
            <person name="Kasuga D."/>
            <person name="Oba Y."/>
            <person name="Hase S."/>
            <person name="Sato K."/>
            <person name="Oba Y."/>
            <person name="Sakakibara Y."/>
        </authorList>
    </citation>
    <scope>NUCLEOTIDE SEQUENCE</scope>
</reference>
<dbReference type="InterPro" id="IPR053729">
    <property type="entry name" value="MAD2L1BP_domain_sf"/>
</dbReference>
<organism evidence="2 3">
    <name type="scientific">Mycena chlorophos</name>
    <name type="common">Agaric fungus</name>
    <name type="synonym">Agaricus chlorophos</name>
    <dbReference type="NCBI Taxonomy" id="658473"/>
    <lineage>
        <taxon>Eukaryota</taxon>
        <taxon>Fungi</taxon>
        <taxon>Dikarya</taxon>
        <taxon>Basidiomycota</taxon>
        <taxon>Agaricomycotina</taxon>
        <taxon>Agaricomycetes</taxon>
        <taxon>Agaricomycetidae</taxon>
        <taxon>Agaricales</taxon>
        <taxon>Marasmiineae</taxon>
        <taxon>Mycenaceae</taxon>
        <taxon>Mycena</taxon>
    </lineage>
</organism>
<feature type="compositionally biased region" description="Acidic residues" evidence="1">
    <location>
        <begin position="216"/>
        <end position="230"/>
    </location>
</feature>
<evidence type="ECO:0000313" key="2">
    <source>
        <dbReference type="EMBL" id="GAT54487.1"/>
    </source>
</evidence>
<feature type="compositionally biased region" description="Pro residues" evidence="1">
    <location>
        <begin position="8"/>
        <end position="20"/>
    </location>
</feature>
<feature type="region of interest" description="Disordered" evidence="1">
    <location>
        <begin position="1"/>
        <end position="46"/>
    </location>
</feature>
<evidence type="ECO:0000256" key="1">
    <source>
        <dbReference type="SAM" id="MobiDB-lite"/>
    </source>
</evidence>
<name>A0ABQ0LV91_MYCCL</name>
<proteinExistence type="predicted"/>
<dbReference type="Gene3D" id="3.30.900.20">
    <property type="match status" value="1"/>
</dbReference>
<feature type="compositionally biased region" description="Acidic residues" evidence="1">
    <location>
        <begin position="184"/>
        <end position="208"/>
    </location>
</feature>
<dbReference type="Proteomes" id="UP000815677">
    <property type="component" value="Unassembled WGS sequence"/>
</dbReference>